<dbReference type="Gene3D" id="1.10.443.10">
    <property type="entry name" value="Intergrase catalytic core"/>
    <property type="match status" value="1"/>
</dbReference>
<reference evidence="4 5" key="1">
    <citation type="journal article" date="2018" name="Evol. Lett.">
        <title>Horizontal gene cluster transfer increased hallucinogenic mushroom diversity.</title>
        <authorList>
            <person name="Reynolds H.T."/>
            <person name="Vijayakumar V."/>
            <person name="Gluck-Thaler E."/>
            <person name="Korotkin H.B."/>
            <person name="Matheny P.B."/>
            <person name="Slot J.C."/>
        </authorList>
    </citation>
    <scope>NUCLEOTIDE SEQUENCE [LARGE SCALE GENOMIC DNA]</scope>
    <source>
        <strain evidence="4 5">SRW20</strain>
    </source>
</reference>
<dbReference type="GO" id="GO:0003677">
    <property type="term" value="F:DNA binding"/>
    <property type="evidence" value="ECO:0007669"/>
    <property type="project" value="UniProtKB-KW"/>
</dbReference>
<organism evidence="4 5">
    <name type="scientific">Gymnopilus dilepis</name>
    <dbReference type="NCBI Taxonomy" id="231916"/>
    <lineage>
        <taxon>Eukaryota</taxon>
        <taxon>Fungi</taxon>
        <taxon>Dikarya</taxon>
        <taxon>Basidiomycota</taxon>
        <taxon>Agaricomycotina</taxon>
        <taxon>Agaricomycetes</taxon>
        <taxon>Agaricomycetidae</taxon>
        <taxon>Agaricales</taxon>
        <taxon>Agaricineae</taxon>
        <taxon>Hymenogastraceae</taxon>
        <taxon>Gymnopilus</taxon>
    </lineage>
</organism>
<accession>A0A409YL71</accession>
<dbReference type="OrthoDB" id="3266428at2759"/>
<dbReference type="InterPro" id="IPR010998">
    <property type="entry name" value="Integrase_recombinase_N"/>
</dbReference>
<dbReference type="STRING" id="231916.A0A409YL71"/>
<keyword evidence="5" id="KW-1185">Reference proteome</keyword>
<dbReference type="AlphaFoldDB" id="A0A409YL71"/>
<feature type="region of interest" description="Disordered" evidence="3">
    <location>
        <begin position="316"/>
        <end position="344"/>
    </location>
</feature>
<feature type="region of interest" description="Disordered" evidence="3">
    <location>
        <begin position="866"/>
        <end position="896"/>
    </location>
</feature>
<dbReference type="EMBL" id="NHYE01000704">
    <property type="protein sequence ID" value="PPR03772.1"/>
    <property type="molecule type" value="Genomic_DNA"/>
</dbReference>
<evidence type="ECO:0000256" key="1">
    <source>
        <dbReference type="ARBA" id="ARBA00023125"/>
    </source>
</evidence>
<sequence length="1273" mass="140041">MAADPIPTPVTGNPVPEDLRGGNARPDAISNEASDSSGSGASQQQAGTAAVSNDDAGPISASRPSTPVDDENVVPSRAQSCSPVQHEHLTQVLAGYALLTPEQQKEVSRIISPHAVVTEAPAALTSPAKSGRSGPLFSDDAERPALSSTGDHKFGIHPEIIRLAECRLHLPLTLFLAQSQKDLFLKPNLLREHLIIKGSKTYVIRVDQFPDEERMDPTDWMEAWANYLVFLEAEASERVFLRWQKHFKFLSSQQDLRRNFPAILRFDIERRREYTAFPTVHDEEVYLRRFQEVKHMVLFEELDSWKKLVESSGKAASSAPSSRFTPYSSTSDASLQPFPKGSGTKTGGPICLICARPGHRFSDCKETHNERGEAVACRFSGKKLVSISTVPRRSAGSFTFAPSVGSDHISPALATAFKAVLPSLPSVRLPSLSWAAECIALRSRVVTPYSPDAFQAFLDRFPALRGKYPFLVHKLTHGFRIGNMEVPSASFTPPNHPSADRYHSQVLDYLKSEVAKGRMSGPFTKRELEQIVGGPFRSSPIQVVAKHDSDGNLLKTRMAVNLSFKDGSGLSVNDMIDAEDFPTKWGTAAEVEQIVAFAPPGTEAATLDVEAAFRTVPVHPSHKRFIVVSFDGLFWLDHMHPFGLVSSGGNHGEVADFTVDCWEEMGVGPSKKWVDDFCNFRSPIGGTGSPEDPFRYCYDRASMLEMVAPLGVPWHTSKGQDFAPTFDYLGFHWDISSKSVSLSDEKRLKFKGRPTSWCVVTIKVSLVLGGVAVVLIGSSTWLFVGPSSWHTSTTSLSPFPSLLLRTIWPTQSLAVFWARQPLNCLRPLISPWSFNPSFAMSDTPLARALAGVDVAAEAGRLRSRLGSESRALEPQVSARRIKKPRRPRPGNSYTPSALRPHVLASDRLIAWTTPCTLSFRQSLNSLLPSADAYALLQVMLFSLDEDTRSVYGAGPLRFTQYCDSRNIPEEDRMPASEVLLAGFATAMAAGKVASTTLDNWLAGLHFWHTINGAPWHGHDMLRTVKNGVAKLVPDTSRRAKRPPVTIQHLYALRRGLDLSSSFDAAVWALACIAFWSCCELLIPSRHVFDPSKHVARGCPMSFRSDAGGISSAVFHIPWSKTTRNLGADIVVTKINDPSDPFIALQHHLSTNKDVPAEAPLFSFVTAGGGHAPMTRDWFLQRCEDVWEAAGLPRMAGHAFRIGGATELLLRGTPPDIVAVQGRWRSRAFLDYWRRIEGILPLFITNSFASSRAALVIDTMADYTRLHGRRRGAV</sequence>
<dbReference type="InterPro" id="IPR013762">
    <property type="entry name" value="Integrase-like_cat_sf"/>
</dbReference>
<dbReference type="PANTHER" id="PTHR34605">
    <property type="entry name" value="PHAGE_INTEGRASE DOMAIN-CONTAINING PROTEIN"/>
    <property type="match status" value="1"/>
</dbReference>
<proteinExistence type="predicted"/>
<evidence type="ECO:0000256" key="3">
    <source>
        <dbReference type="SAM" id="MobiDB-lite"/>
    </source>
</evidence>
<gene>
    <name evidence="4" type="ORF">CVT26_005787</name>
</gene>
<feature type="compositionally biased region" description="Basic residues" evidence="3">
    <location>
        <begin position="879"/>
        <end position="888"/>
    </location>
</feature>
<dbReference type="InterPro" id="IPR052925">
    <property type="entry name" value="Phage_Integrase-like_Recomb"/>
</dbReference>
<evidence type="ECO:0000313" key="4">
    <source>
        <dbReference type="EMBL" id="PPR03772.1"/>
    </source>
</evidence>
<protein>
    <submittedName>
        <fullName evidence="4">Uncharacterized protein</fullName>
    </submittedName>
</protein>
<feature type="compositionally biased region" description="Polar residues" evidence="3">
    <location>
        <begin position="323"/>
        <end position="334"/>
    </location>
</feature>
<dbReference type="Proteomes" id="UP000284706">
    <property type="component" value="Unassembled WGS sequence"/>
</dbReference>
<dbReference type="GO" id="GO:0006310">
    <property type="term" value="P:DNA recombination"/>
    <property type="evidence" value="ECO:0007669"/>
    <property type="project" value="UniProtKB-KW"/>
</dbReference>
<evidence type="ECO:0000313" key="5">
    <source>
        <dbReference type="Proteomes" id="UP000284706"/>
    </source>
</evidence>
<dbReference type="SUPFAM" id="SSF47823">
    <property type="entry name" value="lambda integrase-like, N-terminal domain"/>
    <property type="match status" value="1"/>
</dbReference>
<comment type="caution">
    <text evidence="4">The sequence shown here is derived from an EMBL/GenBank/DDBJ whole genome shotgun (WGS) entry which is preliminary data.</text>
</comment>
<feature type="region of interest" description="Disordered" evidence="3">
    <location>
        <begin position="1"/>
        <end position="82"/>
    </location>
</feature>
<evidence type="ECO:0000256" key="2">
    <source>
        <dbReference type="ARBA" id="ARBA00023172"/>
    </source>
</evidence>
<feature type="compositionally biased region" description="Low complexity" evidence="3">
    <location>
        <begin position="33"/>
        <end position="50"/>
    </location>
</feature>
<dbReference type="GO" id="GO:0015074">
    <property type="term" value="P:DNA integration"/>
    <property type="evidence" value="ECO:0007669"/>
    <property type="project" value="InterPro"/>
</dbReference>
<dbReference type="InParanoid" id="A0A409YL71"/>
<dbReference type="Gene3D" id="1.10.150.130">
    <property type="match status" value="1"/>
</dbReference>
<name>A0A409YL71_9AGAR</name>
<dbReference type="SUPFAM" id="SSF56349">
    <property type="entry name" value="DNA breaking-rejoining enzymes"/>
    <property type="match status" value="1"/>
</dbReference>
<keyword evidence="1" id="KW-0238">DNA-binding</keyword>
<dbReference type="PANTHER" id="PTHR34605:SF3">
    <property type="entry name" value="P CELL-TYPE AGGLUTINATION PROTEIN MAP4-LIKE-RELATED"/>
    <property type="match status" value="1"/>
</dbReference>
<keyword evidence="2" id="KW-0233">DNA recombination</keyword>
<feature type="region of interest" description="Disordered" evidence="3">
    <location>
        <begin position="122"/>
        <end position="149"/>
    </location>
</feature>
<dbReference type="InterPro" id="IPR011010">
    <property type="entry name" value="DNA_brk_join_enz"/>
</dbReference>